<dbReference type="PANTHER" id="PTHR35802:SF1">
    <property type="entry name" value="PROTEASE SYNTHASE AND SPORULATION PROTEIN PAI 2"/>
    <property type="match status" value="1"/>
</dbReference>
<proteinExistence type="predicted"/>
<dbReference type="EMBL" id="FNVR01000001">
    <property type="protein sequence ID" value="SEF39763.1"/>
    <property type="molecule type" value="Genomic_DNA"/>
</dbReference>
<dbReference type="PANTHER" id="PTHR35802">
    <property type="entry name" value="PROTEASE SYNTHASE AND SPORULATION PROTEIN PAI 2"/>
    <property type="match status" value="1"/>
</dbReference>
<dbReference type="InterPro" id="IPR007396">
    <property type="entry name" value="TR_PAI2-type"/>
</dbReference>
<dbReference type="Pfam" id="PF04299">
    <property type="entry name" value="FMN_bind_2"/>
    <property type="match status" value="1"/>
</dbReference>
<sequence length="91" mass="10785">MMDHLKNLVEGYERVRPNRVRVERMSTPYLESQIRALVGFEIRITEAHASAKLSQNRDDENYRAIIQKLEESSRPIEQALAEEMKKRRKTE</sequence>
<evidence type="ECO:0000313" key="2">
    <source>
        <dbReference type="Proteomes" id="UP000236736"/>
    </source>
</evidence>
<dbReference type="Gene3D" id="2.30.110.10">
    <property type="entry name" value="Electron Transport, Fmn-binding Protein, Chain A"/>
    <property type="match status" value="1"/>
</dbReference>
<dbReference type="InterPro" id="IPR012349">
    <property type="entry name" value="Split_barrel_FMN-bd"/>
</dbReference>
<accession>A0A1H5RN19</accession>
<evidence type="ECO:0000313" key="1">
    <source>
        <dbReference type="EMBL" id="SEF39763.1"/>
    </source>
</evidence>
<dbReference type="AlphaFoldDB" id="A0A1H5RN19"/>
<gene>
    <name evidence="1" type="ORF">SAMN03080598_00010</name>
</gene>
<name>A0A1H5RN19_9BACT</name>
<protein>
    <submittedName>
        <fullName evidence="1">Putative FMN-binding domain-containing protein</fullName>
    </submittedName>
</protein>
<dbReference type="STRING" id="1120964.GCA_001313265_05181"/>
<dbReference type="SUPFAM" id="SSF50475">
    <property type="entry name" value="FMN-binding split barrel"/>
    <property type="match status" value="1"/>
</dbReference>
<dbReference type="Proteomes" id="UP000236736">
    <property type="component" value="Unassembled WGS sequence"/>
</dbReference>
<keyword evidence="2" id="KW-1185">Reference proteome</keyword>
<organism evidence="1 2">
    <name type="scientific">Algoriphagus boritolerans DSM 17298 = JCM 18970</name>
    <dbReference type="NCBI Taxonomy" id="1120964"/>
    <lineage>
        <taxon>Bacteria</taxon>
        <taxon>Pseudomonadati</taxon>
        <taxon>Bacteroidota</taxon>
        <taxon>Cytophagia</taxon>
        <taxon>Cytophagales</taxon>
        <taxon>Cyclobacteriaceae</taxon>
        <taxon>Algoriphagus</taxon>
    </lineage>
</organism>
<reference evidence="2" key="1">
    <citation type="submission" date="2016-10" db="EMBL/GenBank/DDBJ databases">
        <authorList>
            <person name="Varghese N."/>
            <person name="Submissions S."/>
        </authorList>
    </citation>
    <scope>NUCLEOTIDE SEQUENCE [LARGE SCALE GENOMIC DNA]</scope>
    <source>
        <strain evidence="2">DSM 17298</strain>
    </source>
</reference>